<dbReference type="PROSITE" id="PS50889">
    <property type="entry name" value="S4"/>
    <property type="match status" value="1"/>
</dbReference>
<dbReference type="InterPro" id="IPR002942">
    <property type="entry name" value="S4_RNA-bd"/>
</dbReference>
<dbReference type="SMART" id="SM00363">
    <property type="entry name" value="S4"/>
    <property type="match status" value="1"/>
</dbReference>
<dbReference type="STRING" id="36745.CLSAP_24570"/>
<dbReference type="InterPro" id="IPR012677">
    <property type="entry name" value="Nucleotide-bd_a/b_plait_sf"/>
</dbReference>
<protein>
    <submittedName>
        <fullName evidence="3">Putative RNA-binding S4 domain-containing protein</fullName>
    </submittedName>
</protein>
<dbReference type="InterPro" id="IPR040591">
    <property type="entry name" value="RqcP2_RBD"/>
</dbReference>
<evidence type="ECO:0000313" key="4">
    <source>
        <dbReference type="Proteomes" id="UP000011728"/>
    </source>
</evidence>
<evidence type="ECO:0000256" key="1">
    <source>
        <dbReference type="PROSITE-ProRule" id="PRU00182"/>
    </source>
</evidence>
<sequence length="254" mass="29378">MKNRILKYFTDEYKDEALNLYEKYTLSKEKNITVFGRSFYTPNVWKWFEENLQSNYFKVESNGLFQEAERRMVSFNNSDESPFPMKLLKIENTSKFTSLTHRDYLGGILSLGIERNKIGDLLVSENACYLPVHEEVEEFIIFNLERIAKVKCNVKIIDNLDFIPKFSFKEELVLVSSLRADGIVSKITNASRTKAQGMIEQGQVLLNYAKIKDKSQELKSEDRITIRGFGKFILGDCVGNSKSGKVKLIIKKYT</sequence>
<evidence type="ECO:0000313" key="3">
    <source>
        <dbReference type="EMBL" id="AGF56402.1"/>
    </source>
</evidence>
<evidence type="ECO:0000259" key="2">
    <source>
        <dbReference type="SMART" id="SM00363"/>
    </source>
</evidence>
<dbReference type="CDD" id="cd00165">
    <property type="entry name" value="S4"/>
    <property type="match status" value="1"/>
</dbReference>
<dbReference type="OrthoDB" id="9812787at2"/>
<feature type="domain" description="RNA-binding S4" evidence="2">
    <location>
        <begin position="178"/>
        <end position="254"/>
    </location>
</feature>
<dbReference type="eggNOG" id="COG2302">
    <property type="taxonomic scope" value="Bacteria"/>
</dbReference>
<gene>
    <name evidence="3" type="ORF">Cspa_c26370</name>
</gene>
<dbReference type="PANTHER" id="PTHR13633">
    <property type="entry name" value="MITOCHONDRIAL TRANSCRIPTION RESCUE FACTOR 1"/>
    <property type="match status" value="1"/>
</dbReference>
<dbReference type="InterPro" id="IPR036986">
    <property type="entry name" value="S4_RNA-bd_sf"/>
</dbReference>
<dbReference type="SUPFAM" id="SSF55174">
    <property type="entry name" value="Alpha-L RNA-binding motif"/>
    <property type="match status" value="1"/>
</dbReference>
<keyword evidence="1" id="KW-0694">RNA-binding</keyword>
<name>M1MYB5_9CLOT</name>
<accession>M1MYB5</accession>
<dbReference type="Pfam" id="PF01479">
    <property type="entry name" value="S4"/>
    <property type="match status" value="1"/>
</dbReference>
<dbReference type="Gene3D" id="3.30.70.330">
    <property type="match status" value="1"/>
</dbReference>
<dbReference type="PATRIC" id="fig|931276.5.peg.2644"/>
<dbReference type="Proteomes" id="UP000011728">
    <property type="component" value="Chromosome"/>
</dbReference>
<dbReference type="KEGG" id="csr:Cspa_c26370"/>
<proteinExistence type="predicted"/>
<dbReference type="PANTHER" id="PTHR13633:SF3">
    <property type="entry name" value="MITOCHONDRIAL TRANSCRIPTION RESCUE FACTOR 1"/>
    <property type="match status" value="1"/>
</dbReference>
<dbReference type="GO" id="GO:0003723">
    <property type="term" value="F:RNA binding"/>
    <property type="evidence" value="ECO:0007669"/>
    <property type="project" value="UniProtKB-KW"/>
</dbReference>
<dbReference type="EMBL" id="CP004121">
    <property type="protein sequence ID" value="AGF56402.1"/>
    <property type="molecule type" value="Genomic_DNA"/>
</dbReference>
<organism evidence="3 4">
    <name type="scientific">Clostridium saccharoperbutylacetonicum N1-4(HMT)</name>
    <dbReference type="NCBI Taxonomy" id="931276"/>
    <lineage>
        <taxon>Bacteria</taxon>
        <taxon>Bacillati</taxon>
        <taxon>Bacillota</taxon>
        <taxon>Clostridia</taxon>
        <taxon>Eubacteriales</taxon>
        <taxon>Clostridiaceae</taxon>
        <taxon>Clostridium</taxon>
    </lineage>
</organism>
<dbReference type="HOGENOM" id="CLU_075687_1_0_9"/>
<dbReference type="RefSeq" id="WP_015392721.1">
    <property type="nucleotide sequence ID" value="NC_020291.1"/>
</dbReference>
<keyword evidence="4" id="KW-1185">Reference proteome</keyword>
<reference evidence="3 4" key="1">
    <citation type="submission" date="2013-02" db="EMBL/GenBank/DDBJ databases">
        <title>Genome sequence of Clostridium saccharoperbutylacetonicum N1-4(HMT).</title>
        <authorList>
            <person name="Poehlein A."/>
            <person name="Daniel R."/>
        </authorList>
    </citation>
    <scope>NUCLEOTIDE SEQUENCE [LARGE SCALE GENOMIC DNA]</scope>
    <source>
        <strain evidence="4">N1-4(HMT)</strain>
    </source>
</reference>
<dbReference type="AlphaFoldDB" id="M1MYB5"/>
<dbReference type="Pfam" id="PF17774">
    <property type="entry name" value="YlmH_RBD"/>
    <property type="match status" value="1"/>
</dbReference>
<dbReference type="Gene3D" id="3.10.290.10">
    <property type="entry name" value="RNA-binding S4 domain"/>
    <property type="match status" value="1"/>
</dbReference>